<dbReference type="Proteomes" id="UP000518206">
    <property type="component" value="Unassembled WGS sequence"/>
</dbReference>
<evidence type="ECO:0000313" key="4">
    <source>
        <dbReference type="Proteomes" id="UP000518206"/>
    </source>
</evidence>
<evidence type="ECO:0000256" key="2">
    <source>
        <dbReference type="SAM" id="Phobius"/>
    </source>
</evidence>
<feature type="transmembrane region" description="Helical" evidence="2">
    <location>
        <begin position="114"/>
        <end position="135"/>
    </location>
</feature>
<proteinExistence type="predicted"/>
<reference evidence="3 4" key="2">
    <citation type="submission" date="2020-08" db="EMBL/GenBank/DDBJ databases">
        <authorList>
            <person name="Partida-Martinez L."/>
            <person name="Huntemann M."/>
            <person name="Clum A."/>
            <person name="Wang J."/>
            <person name="Palaniappan K."/>
            <person name="Ritter S."/>
            <person name="Chen I.-M."/>
            <person name="Stamatis D."/>
            <person name="Reddy T."/>
            <person name="O'Malley R."/>
            <person name="Daum C."/>
            <person name="Shapiro N."/>
            <person name="Ivanova N."/>
            <person name="Kyrpides N."/>
            <person name="Woyke T."/>
        </authorList>
    </citation>
    <scope>NUCLEOTIDE SEQUENCE [LARGE SCALE GENOMIC DNA]</scope>
    <source>
        <strain evidence="3 4">RAS26</strain>
    </source>
</reference>
<feature type="transmembrane region" description="Helical" evidence="2">
    <location>
        <begin position="68"/>
        <end position="94"/>
    </location>
</feature>
<protein>
    <recommendedName>
        <fullName evidence="5">Histidine kinase</fullName>
    </recommendedName>
</protein>
<accession>A0A7W4UJQ7</accession>
<dbReference type="EMBL" id="JACHVX010000010">
    <property type="protein sequence ID" value="MBB2925424.1"/>
    <property type="molecule type" value="Genomic_DNA"/>
</dbReference>
<evidence type="ECO:0008006" key="5">
    <source>
        <dbReference type="Google" id="ProtNLM"/>
    </source>
</evidence>
<sequence>MPDESHEPPQSSPDAPPTTTGDADAGTTPAEVPSPAPVGSAPASAPVPDEAELARVAEPATVRRAPKFGAFVTAGVLLGAVLGFVVALITGSAVEGDGGTGFISFLDGQGSARLLVALAGATLGALVAGLAAVAADRRSVRRR</sequence>
<evidence type="ECO:0000313" key="3">
    <source>
        <dbReference type="EMBL" id="MBB2925424.1"/>
    </source>
</evidence>
<dbReference type="RefSeq" id="WP_183298140.1">
    <property type="nucleotide sequence ID" value="NZ_JACHVX010000010.1"/>
</dbReference>
<dbReference type="AlphaFoldDB" id="A0A7W4UJQ7"/>
<name>A0A7W4UJQ7_9CELL</name>
<comment type="caution">
    <text evidence="3">The sequence shown here is derived from an EMBL/GenBank/DDBJ whole genome shotgun (WGS) entry which is preliminary data.</text>
</comment>
<organism evidence="3 4">
    <name type="scientific">Cellulomonas cellasea</name>
    <dbReference type="NCBI Taxonomy" id="43670"/>
    <lineage>
        <taxon>Bacteria</taxon>
        <taxon>Bacillati</taxon>
        <taxon>Actinomycetota</taxon>
        <taxon>Actinomycetes</taxon>
        <taxon>Micrococcales</taxon>
        <taxon>Cellulomonadaceae</taxon>
        <taxon>Cellulomonas</taxon>
    </lineage>
</organism>
<keyword evidence="2" id="KW-0472">Membrane</keyword>
<gene>
    <name evidence="3" type="ORF">FHR80_004368</name>
</gene>
<keyword evidence="2" id="KW-1133">Transmembrane helix</keyword>
<reference evidence="3 4" key="1">
    <citation type="submission" date="2020-08" db="EMBL/GenBank/DDBJ databases">
        <title>The Agave Microbiome: Exploring the role of microbial communities in plant adaptations to desert environments.</title>
        <authorList>
            <person name="Partida-Martinez L.P."/>
        </authorList>
    </citation>
    <scope>NUCLEOTIDE SEQUENCE [LARGE SCALE GENOMIC DNA]</scope>
    <source>
        <strain evidence="3 4">RAS26</strain>
    </source>
</reference>
<keyword evidence="2" id="KW-0812">Transmembrane</keyword>
<evidence type="ECO:0000256" key="1">
    <source>
        <dbReference type="SAM" id="MobiDB-lite"/>
    </source>
</evidence>
<feature type="region of interest" description="Disordered" evidence="1">
    <location>
        <begin position="1"/>
        <end position="52"/>
    </location>
</feature>
<feature type="compositionally biased region" description="Low complexity" evidence="1">
    <location>
        <begin position="17"/>
        <end position="48"/>
    </location>
</feature>